<feature type="repeat" description="TPR" evidence="1">
    <location>
        <begin position="487"/>
        <end position="520"/>
    </location>
</feature>
<dbReference type="SUPFAM" id="SSF48452">
    <property type="entry name" value="TPR-like"/>
    <property type="match status" value="1"/>
</dbReference>
<dbReference type="AlphaFoldDB" id="A0A1F4U4F8"/>
<dbReference type="InterPro" id="IPR011990">
    <property type="entry name" value="TPR-like_helical_dom_sf"/>
</dbReference>
<gene>
    <name evidence="2" type="ORF">A2438_04575</name>
</gene>
<dbReference type="InterPro" id="IPR019734">
    <property type="entry name" value="TPR_rpt"/>
</dbReference>
<evidence type="ECO:0000256" key="1">
    <source>
        <dbReference type="PROSITE-ProRule" id="PRU00339"/>
    </source>
</evidence>
<dbReference type="PROSITE" id="PS50293">
    <property type="entry name" value="TPR_REGION"/>
    <property type="match status" value="1"/>
</dbReference>
<dbReference type="SMART" id="SM00028">
    <property type="entry name" value="TPR"/>
    <property type="match status" value="1"/>
</dbReference>
<dbReference type="Proteomes" id="UP000179242">
    <property type="component" value="Unassembled WGS sequence"/>
</dbReference>
<keyword evidence="1" id="KW-0802">TPR repeat</keyword>
<organism evidence="2 3">
    <name type="scientific">candidate division WOR-1 bacterium RIFOXYC2_FULL_46_14</name>
    <dbReference type="NCBI Taxonomy" id="1802587"/>
    <lineage>
        <taxon>Bacteria</taxon>
        <taxon>Bacillati</taxon>
        <taxon>Saganbacteria</taxon>
    </lineage>
</organism>
<evidence type="ECO:0000313" key="3">
    <source>
        <dbReference type="Proteomes" id="UP000179242"/>
    </source>
</evidence>
<accession>A0A1F4U4F8</accession>
<dbReference type="EMBL" id="MEUJ01000005">
    <property type="protein sequence ID" value="OGC39781.1"/>
    <property type="molecule type" value="Genomic_DNA"/>
</dbReference>
<reference evidence="2 3" key="1">
    <citation type="journal article" date="2016" name="Nat. Commun.">
        <title>Thousands of microbial genomes shed light on interconnected biogeochemical processes in an aquifer system.</title>
        <authorList>
            <person name="Anantharaman K."/>
            <person name="Brown C.T."/>
            <person name="Hug L.A."/>
            <person name="Sharon I."/>
            <person name="Castelle C.J."/>
            <person name="Probst A.J."/>
            <person name="Thomas B.C."/>
            <person name="Singh A."/>
            <person name="Wilkins M.J."/>
            <person name="Karaoz U."/>
            <person name="Brodie E.L."/>
            <person name="Williams K.H."/>
            <person name="Hubbard S.S."/>
            <person name="Banfield J.F."/>
        </authorList>
    </citation>
    <scope>NUCLEOTIDE SEQUENCE [LARGE SCALE GENOMIC DNA]</scope>
</reference>
<dbReference type="PROSITE" id="PS50005">
    <property type="entry name" value="TPR"/>
    <property type="match status" value="1"/>
</dbReference>
<comment type="caution">
    <text evidence="2">The sequence shown here is derived from an EMBL/GenBank/DDBJ whole genome shotgun (WGS) entry which is preliminary data.</text>
</comment>
<protein>
    <submittedName>
        <fullName evidence="2">Uncharacterized protein</fullName>
    </submittedName>
</protein>
<sequence length="536" mass="60856">MTAYLGRIYRLPARILSRVVMSAANIALLSPPIIHHQPPATQVGAKGWNPAKEDYLVLGSAKIMARVDRAGSLSLEIAESIVRANRQKSEPVLYTGAGTYESKDFLATGAKRAVFVDKGDYIPEIRERIVRGLWESLQEFGAADFTLVHNGKERFVFRFKFYGEEKEIACYSGDLDSLFYSFSPIELEGGISHLISLHRPCNPSHISPNLLAKVVIGGHVEGMLGLDSHLLENLLGLQLLHGKPSTAGYNKYRKLKHVDFTRGAVPCFVDNASEIVIRIDCLLERKPYKVEDPNYSLDKLERKGFKVLPGQDPIEVELEYDLFRLVKGFNGLRKNFDEMNEGERSIALSYFKTRLFSAGVYRERIDRGLLLYFPELFEEEEANTLADAYKEACVLRKTRDRLAGGQNDFDGVTLGEAERYFFRIASLVDNPRLSEDGQGRVRALLWATIKDRPRFKSRLFDLFIENEKYEELGLLIKLSFEEEPNNPQNRYILAACLFNLGRFQEALDQINRALEIEPDNPTFKETRAEILQSILA</sequence>
<dbReference type="Gene3D" id="1.25.40.10">
    <property type="entry name" value="Tetratricopeptide repeat domain"/>
    <property type="match status" value="1"/>
</dbReference>
<evidence type="ECO:0000313" key="2">
    <source>
        <dbReference type="EMBL" id="OGC39781.1"/>
    </source>
</evidence>
<name>A0A1F4U4F8_UNCSA</name>
<proteinExistence type="predicted"/>
<dbReference type="Pfam" id="PF14559">
    <property type="entry name" value="TPR_19"/>
    <property type="match status" value="1"/>
</dbReference>